<dbReference type="InterPro" id="IPR037066">
    <property type="entry name" value="Plug_dom_sf"/>
</dbReference>
<comment type="caution">
    <text evidence="8">The sequence shown here is derived from an EMBL/GenBank/DDBJ whole genome shotgun (WGS) entry which is preliminary data.</text>
</comment>
<gene>
    <name evidence="8" type="ORF">J2X05_002687</name>
</gene>
<keyword evidence="9" id="KW-1185">Reference proteome</keyword>
<keyword evidence="2 4" id="KW-0472">Membrane</keyword>
<evidence type="ECO:0000256" key="3">
    <source>
        <dbReference type="ARBA" id="ARBA00023237"/>
    </source>
</evidence>
<dbReference type="Gene3D" id="2.40.170.20">
    <property type="entry name" value="TonB-dependent receptor, beta-barrel domain"/>
    <property type="match status" value="1"/>
</dbReference>
<evidence type="ECO:0000256" key="4">
    <source>
        <dbReference type="RuleBase" id="RU003357"/>
    </source>
</evidence>
<evidence type="ECO:0000256" key="5">
    <source>
        <dbReference type="SAM" id="SignalP"/>
    </source>
</evidence>
<keyword evidence="8" id="KW-0675">Receptor</keyword>
<dbReference type="Gene3D" id="2.170.130.10">
    <property type="entry name" value="TonB-dependent receptor, plug domain"/>
    <property type="match status" value="1"/>
</dbReference>
<comment type="similarity">
    <text evidence="4">Belongs to the TonB-dependent receptor family.</text>
</comment>
<dbReference type="InterPro" id="IPR010104">
    <property type="entry name" value="TonB_rcpt_bac"/>
</dbReference>
<keyword evidence="3" id="KW-0998">Cell outer membrane</keyword>
<feature type="domain" description="TonB-dependent receptor plug" evidence="7">
    <location>
        <begin position="56"/>
        <end position="159"/>
    </location>
</feature>
<feature type="signal peptide" evidence="5">
    <location>
        <begin position="1"/>
        <end position="27"/>
    </location>
</feature>
<feature type="chain" id="PRO_5047022098" evidence="5">
    <location>
        <begin position="28"/>
        <end position="996"/>
    </location>
</feature>
<dbReference type="Proteomes" id="UP001253595">
    <property type="component" value="Unassembled WGS sequence"/>
</dbReference>
<protein>
    <submittedName>
        <fullName evidence="8">TonB-dependent receptor</fullName>
    </submittedName>
</protein>
<keyword evidence="5" id="KW-0732">Signal</keyword>
<organism evidence="8 9">
    <name type="scientific">Cellvibrio fibrivorans</name>
    <dbReference type="NCBI Taxonomy" id="126350"/>
    <lineage>
        <taxon>Bacteria</taxon>
        <taxon>Pseudomonadati</taxon>
        <taxon>Pseudomonadota</taxon>
        <taxon>Gammaproteobacteria</taxon>
        <taxon>Cellvibrionales</taxon>
        <taxon>Cellvibrionaceae</taxon>
        <taxon>Cellvibrio</taxon>
    </lineage>
</organism>
<dbReference type="SUPFAM" id="SSF56935">
    <property type="entry name" value="Porins"/>
    <property type="match status" value="1"/>
</dbReference>
<dbReference type="InterPro" id="IPR000531">
    <property type="entry name" value="Beta-barrel_TonB"/>
</dbReference>
<dbReference type="PANTHER" id="PTHR40980:SF3">
    <property type="entry name" value="TONB-DEPENDENT RECEPTOR-LIKE BETA-BARREL DOMAIN-CONTAINING PROTEIN"/>
    <property type="match status" value="1"/>
</dbReference>
<dbReference type="RefSeq" id="WP_310073164.1">
    <property type="nucleotide sequence ID" value="NZ_JAVDVX010000004.1"/>
</dbReference>
<proteinExistence type="inferred from homology"/>
<evidence type="ECO:0000313" key="8">
    <source>
        <dbReference type="EMBL" id="MDR7090663.1"/>
    </source>
</evidence>
<dbReference type="InterPro" id="IPR012910">
    <property type="entry name" value="Plug_dom"/>
</dbReference>
<reference evidence="8 9" key="1">
    <citation type="submission" date="2023-07" db="EMBL/GenBank/DDBJ databases">
        <title>Sorghum-associated microbial communities from plants grown in Nebraska, USA.</title>
        <authorList>
            <person name="Schachtman D."/>
        </authorList>
    </citation>
    <scope>NUCLEOTIDE SEQUENCE [LARGE SCALE GENOMIC DNA]</scope>
    <source>
        <strain evidence="8 9">BE190</strain>
    </source>
</reference>
<evidence type="ECO:0000259" key="6">
    <source>
        <dbReference type="Pfam" id="PF00593"/>
    </source>
</evidence>
<comment type="subcellular location">
    <subcellularLocation>
        <location evidence="1 4">Cell outer membrane</location>
    </subcellularLocation>
</comment>
<evidence type="ECO:0000259" key="7">
    <source>
        <dbReference type="Pfam" id="PF07715"/>
    </source>
</evidence>
<dbReference type="Pfam" id="PF00593">
    <property type="entry name" value="TonB_dep_Rec_b-barrel"/>
    <property type="match status" value="1"/>
</dbReference>
<name>A0ABU1UZN0_9GAMM</name>
<evidence type="ECO:0000256" key="2">
    <source>
        <dbReference type="ARBA" id="ARBA00023136"/>
    </source>
</evidence>
<dbReference type="Pfam" id="PF07715">
    <property type="entry name" value="Plug"/>
    <property type="match status" value="1"/>
</dbReference>
<feature type="domain" description="TonB-dependent receptor-like beta-barrel" evidence="6">
    <location>
        <begin position="450"/>
        <end position="963"/>
    </location>
</feature>
<accession>A0ABU1UZN0</accession>
<evidence type="ECO:0000313" key="9">
    <source>
        <dbReference type="Proteomes" id="UP001253595"/>
    </source>
</evidence>
<dbReference type="NCBIfam" id="TIGR01782">
    <property type="entry name" value="TonB-Xanth-Caul"/>
    <property type="match status" value="1"/>
</dbReference>
<dbReference type="EMBL" id="JAVDVX010000004">
    <property type="protein sequence ID" value="MDR7090663.1"/>
    <property type="molecule type" value="Genomic_DNA"/>
</dbReference>
<dbReference type="InterPro" id="IPR036942">
    <property type="entry name" value="Beta-barrel_TonB_sf"/>
</dbReference>
<sequence>MKTFNVKPMALVISSLAVAGISPALLAQEQTKPEIEVEEVMVTGYARSIQNSLDTKRNADTVVQAISAADLGGLPDVSIADALGRVPGITVTRSGGQAGTIQVRGMGEGFVFSTLNGREQVSPNGTRAMEFSQFPSELIQSVEVYMSPKASLIEGGVAGTVELKTANPLEMTEDQKLVVGVRGSFNDQASDIYGAEPYGSRLSLSFQKKLLDGTLGVALGYAKLVQPRAAARFEHYNYETAPFDLMSEDGLNTQVVDENFNPQPVAERPSSVQISNGFELLQTGGEETRDGYVAAVQFEPNENLTIKSDLFYSEFTSDSYSRGFRIQPLRSADVSSVVLWNNQAVVGGEFKMADDNADAFDFHLVSNDVTQTNELLSGGLNVQWKQDAWTIAGDLSRSDASGVQADGVVRAHLYRAKEDPAPGFDPYERDPDQSMAYLLDGINLPTVSLSRDYAAYDANGVSNLRLSRYERYPRINDDLIDAARLDLKYEFDDLFISSLEAGVRASERNHTDRRQVFVYGDGANNTITSDWSLPITVDTSDVVNWKGDFSRFPSFLAIDGDEIMRSAHNVGLVLGPVPEATIENPNPQAVPRSIEPAARWGEGRDWSMKQSSNIDENITSYYLQANLSTSLLGRDLTGNIGVRHVETDQSSIALVNVNGDVERGATEICDELGDCRSNFAYQKLGAKYSDTLPSLNLNFALTDEDQLRLALARVLSRPPINRLAAPDSEGTITTGSDNVPRFNYGSNTSPYLTPFIADQVDLSYEHYMEETNGAFVIAGYHRDIKSFIQDVTFEQFDFRAAGFDIPDSAEILVGGVPTEVEVENGTYSTSINNQEGGFIRGIEVSYTQTFNFLPDVWSGLGVSTSYSWTDSEISVVNPVEAGITADAALPFPGLVENSANFTVFYSYGGFETRLSTTFQDSFVGETRNINLQPIIYAPETLLDYQAAYKFDNGLDLVFSISNLTNEPNRSYMFDEELTRTLQWFGRTYYLGANYSF</sequence>
<dbReference type="PANTHER" id="PTHR40980">
    <property type="entry name" value="PLUG DOMAIN-CONTAINING PROTEIN"/>
    <property type="match status" value="1"/>
</dbReference>
<evidence type="ECO:0000256" key="1">
    <source>
        <dbReference type="ARBA" id="ARBA00004442"/>
    </source>
</evidence>
<keyword evidence="4" id="KW-0798">TonB box</keyword>